<reference evidence="1" key="1">
    <citation type="submission" date="2020-04" db="EMBL/GenBank/DDBJ databases">
        <title>Deep metagenomics examines the oral microbiome during advanced dental caries in children, revealing novel taxa and co-occurrences with host molecules.</title>
        <authorList>
            <person name="Baker J.L."/>
            <person name="Morton J.T."/>
            <person name="Dinis M."/>
            <person name="Alvarez R."/>
            <person name="Tran N.C."/>
            <person name="Knight R."/>
            <person name="Edlund A."/>
        </authorList>
    </citation>
    <scope>NUCLEOTIDE SEQUENCE</scope>
    <source>
        <strain evidence="1">JCVI_32_bin.50</strain>
    </source>
</reference>
<gene>
    <name evidence="1" type="ORF">HXN55_04110</name>
</gene>
<proteinExistence type="predicted"/>
<organism evidence="1 2">
    <name type="scientific">Prevotella nigrescens</name>
    <dbReference type="NCBI Taxonomy" id="28133"/>
    <lineage>
        <taxon>Bacteria</taxon>
        <taxon>Pseudomonadati</taxon>
        <taxon>Bacteroidota</taxon>
        <taxon>Bacteroidia</taxon>
        <taxon>Bacteroidales</taxon>
        <taxon>Prevotellaceae</taxon>
        <taxon>Prevotella</taxon>
    </lineage>
</organism>
<accession>A0A9D5WXJ0</accession>
<evidence type="ECO:0000313" key="2">
    <source>
        <dbReference type="Proteomes" id="UP000787419"/>
    </source>
</evidence>
<dbReference type="RefSeq" id="WP_004367583.1">
    <property type="nucleotide sequence ID" value="NZ_CAUQUH010000050.1"/>
</dbReference>
<evidence type="ECO:0000313" key="1">
    <source>
        <dbReference type="EMBL" id="MBF1446559.1"/>
    </source>
</evidence>
<dbReference type="EMBL" id="JABZTM010000031">
    <property type="protein sequence ID" value="MBF1446559.1"/>
    <property type="molecule type" value="Genomic_DNA"/>
</dbReference>
<dbReference type="Proteomes" id="UP000787419">
    <property type="component" value="Unassembled WGS sequence"/>
</dbReference>
<protein>
    <submittedName>
        <fullName evidence="1">Uncharacterized protein</fullName>
    </submittedName>
</protein>
<sequence length="216" mass="26075">MEEKTLTDRPILHQEGHSVREIYQDFYALVGETFADRGYKYRKSKHDMYKKIGIFRIELDYQTFSWNAIDENIDVTIHMRICYQHPDGEEGWFFVYDINNQENEVSNVFDLKDVSKEQLSKLVNAVGQYLDYMEELIDKFQRGELIDMKSQKLTDPYSQYEYEEIPTSLSTTEWAQMPWYDQYTQKSIENVYRNFYKYMQEAHGDMNKTNKQCIRK</sequence>
<dbReference type="AlphaFoldDB" id="A0A9D5WXJ0"/>
<dbReference type="GeneID" id="67365230"/>
<name>A0A9D5WXJ0_9BACT</name>
<comment type="caution">
    <text evidence="1">The sequence shown here is derived from an EMBL/GenBank/DDBJ whole genome shotgun (WGS) entry which is preliminary data.</text>
</comment>